<gene>
    <name evidence="4" type="ORF">FYJ52_07150</name>
</gene>
<evidence type="ECO:0000256" key="1">
    <source>
        <dbReference type="ARBA" id="ARBA00022723"/>
    </source>
</evidence>
<proteinExistence type="predicted"/>
<dbReference type="EMBL" id="VUMO01000008">
    <property type="protein sequence ID" value="MSS20170.1"/>
    <property type="molecule type" value="Genomic_DNA"/>
</dbReference>
<evidence type="ECO:0000256" key="2">
    <source>
        <dbReference type="ARBA" id="ARBA00022801"/>
    </source>
</evidence>
<protein>
    <submittedName>
        <fullName evidence="4">DNA-binding protein</fullName>
    </submittedName>
</protein>
<keyword evidence="5" id="KW-1185">Reference proteome</keyword>
<evidence type="ECO:0000259" key="3">
    <source>
        <dbReference type="Pfam" id="PF08797"/>
    </source>
</evidence>
<name>A0A7X2TAJ6_9FIRM</name>
<sequence>MNKIYFTITGTSYKFGQEFFKPNMKVKLIKEPDNEYDKEAIRVEMEGLGPVGYVANSSFTVLGESMSAGRLYDKIGDTAEGTVMYVLPKGILCALDQNDADEK</sequence>
<comment type="caution">
    <text evidence="4">The sequence shown here is derived from an EMBL/GenBank/DDBJ whole genome shotgun (WGS) entry which is preliminary data.</text>
</comment>
<dbReference type="InterPro" id="IPR014905">
    <property type="entry name" value="HIRAN"/>
</dbReference>
<keyword evidence="1" id="KW-0479">Metal-binding</keyword>
<accession>A0A7X2TAJ6</accession>
<reference evidence="4 5" key="1">
    <citation type="submission" date="2019-08" db="EMBL/GenBank/DDBJ databases">
        <title>In-depth cultivation of the pig gut microbiome towards novel bacterial diversity and tailored functional studies.</title>
        <authorList>
            <person name="Wylensek D."/>
            <person name="Hitch T.C.A."/>
            <person name="Clavel T."/>
        </authorList>
    </citation>
    <scope>NUCLEOTIDE SEQUENCE [LARGE SCALE GENOMIC DNA]</scope>
    <source>
        <strain evidence="4 5">RF-744-FAT-4</strain>
    </source>
</reference>
<organism evidence="4 5">
    <name type="scientific">Pseudoramibacter porci</name>
    <dbReference type="NCBI Taxonomy" id="2606631"/>
    <lineage>
        <taxon>Bacteria</taxon>
        <taxon>Bacillati</taxon>
        <taxon>Bacillota</taxon>
        <taxon>Clostridia</taxon>
        <taxon>Eubacteriales</taxon>
        <taxon>Eubacteriaceae</taxon>
        <taxon>Pseudoramibacter</taxon>
    </lineage>
</organism>
<keyword evidence="4" id="KW-0238">DNA-binding</keyword>
<dbReference type="GO" id="GO:0016818">
    <property type="term" value="F:hydrolase activity, acting on acid anhydrides, in phosphorus-containing anhydrides"/>
    <property type="evidence" value="ECO:0007669"/>
    <property type="project" value="InterPro"/>
</dbReference>
<dbReference type="Pfam" id="PF08797">
    <property type="entry name" value="HIRAN"/>
    <property type="match status" value="1"/>
</dbReference>
<feature type="domain" description="HIRAN" evidence="3">
    <location>
        <begin position="3"/>
        <end position="85"/>
    </location>
</feature>
<evidence type="ECO:0000313" key="5">
    <source>
        <dbReference type="Proteomes" id="UP000461754"/>
    </source>
</evidence>
<dbReference type="AlphaFoldDB" id="A0A7X2TAJ6"/>
<dbReference type="GO" id="GO:0003677">
    <property type="term" value="F:DNA binding"/>
    <property type="evidence" value="ECO:0007669"/>
    <property type="project" value="UniProtKB-KW"/>
</dbReference>
<dbReference type="GO" id="GO:0008270">
    <property type="term" value="F:zinc ion binding"/>
    <property type="evidence" value="ECO:0007669"/>
    <property type="project" value="InterPro"/>
</dbReference>
<evidence type="ECO:0000313" key="4">
    <source>
        <dbReference type="EMBL" id="MSS20170.1"/>
    </source>
</evidence>
<keyword evidence="2" id="KW-0378">Hydrolase</keyword>
<dbReference type="Gene3D" id="3.30.70.2330">
    <property type="match status" value="1"/>
</dbReference>
<dbReference type="Proteomes" id="UP000461754">
    <property type="component" value="Unassembled WGS sequence"/>
</dbReference>
<dbReference type="RefSeq" id="WP_154576548.1">
    <property type="nucleotide sequence ID" value="NZ_VUMO01000008.1"/>
</dbReference>